<comment type="caution">
    <text evidence="1">The sequence shown here is derived from an EMBL/GenBank/DDBJ whole genome shotgun (WGS) entry which is preliminary data.</text>
</comment>
<accession>A0A5B7CJ48</accession>
<protein>
    <submittedName>
        <fullName evidence="1">Uncharacterized protein</fullName>
    </submittedName>
</protein>
<organism evidence="1 2">
    <name type="scientific">Portunus trituberculatus</name>
    <name type="common">Swimming crab</name>
    <name type="synonym">Neptunus trituberculatus</name>
    <dbReference type="NCBI Taxonomy" id="210409"/>
    <lineage>
        <taxon>Eukaryota</taxon>
        <taxon>Metazoa</taxon>
        <taxon>Ecdysozoa</taxon>
        <taxon>Arthropoda</taxon>
        <taxon>Crustacea</taxon>
        <taxon>Multicrustacea</taxon>
        <taxon>Malacostraca</taxon>
        <taxon>Eumalacostraca</taxon>
        <taxon>Eucarida</taxon>
        <taxon>Decapoda</taxon>
        <taxon>Pleocyemata</taxon>
        <taxon>Brachyura</taxon>
        <taxon>Eubrachyura</taxon>
        <taxon>Portunoidea</taxon>
        <taxon>Portunidae</taxon>
        <taxon>Portuninae</taxon>
        <taxon>Portunus</taxon>
    </lineage>
</organism>
<dbReference type="Proteomes" id="UP000324222">
    <property type="component" value="Unassembled WGS sequence"/>
</dbReference>
<keyword evidence="2" id="KW-1185">Reference proteome</keyword>
<name>A0A5B7CJ48_PORTR</name>
<evidence type="ECO:0000313" key="1">
    <source>
        <dbReference type="EMBL" id="MPC07683.1"/>
    </source>
</evidence>
<dbReference type="EMBL" id="VSRR010000006">
    <property type="protein sequence ID" value="MPC07683.1"/>
    <property type="molecule type" value="Genomic_DNA"/>
</dbReference>
<reference evidence="1 2" key="1">
    <citation type="submission" date="2019-05" db="EMBL/GenBank/DDBJ databases">
        <title>Another draft genome of Portunus trituberculatus and its Hox gene families provides insights of decapod evolution.</title>
        <authorList>
            <person name="Jeong J.-H."/>
            <person name="Song I."/>
            <person name="Kim S."/>
            <person name="Choi T."/>
            <person name="Kim D."/>
            <person name="Ryu S."/>
            <person name="Kim W."/>
        </authorList>
    </citation>
    <scope>NUCLEOTIDE SEQUENCE [LARGE SCALE GENOMIC DNA]</scope>
    <source>
        <tissue evidence="1">Muscle</tissue>
    </source>
</reference>
<evidence type="ECO:0000313" key="2">
    <source>
        <dbReference type="Proteomes" id="UP000324222"/>
    </source>
</evidence>
<gene>
    <name evidence="1" type="ORF">E2C01_000248</name>
</gene>
<proteinExistence type="predicted"/>
<sequence length="105" mass="11635">MVVCPPYIEEEVSVLSTGKEKRKSSIATIVQYLHSAPLPPYTHYMVSPIPLSPIHIIAPSHLIHFTYSCPPAVPVEHHILHLTATLITSFPLRMTGLASHDLLHP</sequence>
<dbReference type="AlphaFoldDB" id="A0A5B7CJ48"/>